<evidence type="ECO:0000256" key="1">
    <source>
        <dbReference type="SAM" id="MobiDB-lite"/>
    </source>
</evidence>
<reference evidence="5" key="1">
    <citation type="journal article" date="2019" name="Int. J. Syst. Evol. Microbiol.">
        <title>The Global Catalogue of Microorganisms (GCM) 10K type strain sequencing project: providing services to taxonomists for standard genome sequencing and annotation.</title>
        <authorList>
            <consortium name="The Broad Institute Genomics Platform"/>
            <consortium name="The Broad Institute Genome Sequencing Center for Infectious Disease"/>
            <person name="Wu L."/>
            <person name="Ma J."/>
        </authorList>
    </citation>
    <scope>NUCLEOTIDE SEQUENCE [LARGE SCALE GENOMIC DNA]</scope>
    <source>
        <strain evidence="5">CGMCC 4.1648</strain>
    </source>
</reference>
<evidence type="ECO:0000256" key="2">
    <source>
        <dbReference type="SAM" id="SignalP"/>
    </source>
</evidence>
<organism evidence="4 5">
    <name type="scientific">Streptomyces coeruleoprunus</name>
    <dbReference type="NCBI Taxonomy" id="285563"/>
    <lineage>
        <taxon>Bacteria</taxon>
        <taxon>Bacillati</taxon>
        <taxon>Actinomycetota</taxon>
        <taxon>Actinomycetes</taxon>
        <taxon>Kitasatosporales</taxon>
        <taxon>Streptomycetaceae</taxon>
        <taxon>Streptomyces</taxon>
    </lineage>
</organism>
<name>A0ABV9XCP1_9ACTN</name>
<feature type="chain" id="PRO_5046280867" evidence="2">
    <location>
        <begin position="39"/>
        <end position="236"/>
    </location>
</feature>
<proteinExistence type="predicted"/>
<evidence type="ECO:0000259" key="3">
    <source>
        <dbReference type="Pfam" id="PF14016"/>
    </source>
</evidence>
<dbReference type="EMBL" id="JBHSJD010000002">
    <property type="protein sequence ID" value="MFC5021703.1"/>
    <property type="molecule type" value="Genomic_DNA"/>
</dbReference>
<feature type="domain" description="DUF4232" evidence="3">
    <location>
        <begin position="92"/>
        <end position="222"/>
    </location>
</feature>
<feature type="compositionally biased region" description="Gly residues" evidence="1">
    <location>
        <begin position="69"/>
        <end position="83"/>
    </location>
</feature>
<dbReference type="InterPro" id="IPR025326">
    <property type="entry name" value="DUF4232"/>
</dbReference>
<evidence type="ECO:0000313" key="4">
    <source>
        <dbReference type="EMBL" id="MFC5021703.1"/>
    </source>
</evidence>
<dbReference type="PROSITE" id="PS51257">
    <property type="entry name" value="PROKAR_LIPOPROTEIN"/>
    <property type="match status" value="1"/>
</dbReference>
<accession>A0ABV9XCP1</accession>
<dbReference type="RefSeq" id="WP_345693650.1">
    <property type="nucleotide sequence ID" value="NZ_BAABIT010000001.1"/>
</dbReference>
<comment type="caution">
    <text evidence="4">The sequence shown here is derived from an EMBL/GenBank/DDBJ whole genome shotgun (WGS) entry which is preliminary data.</text>
</comment>
<feature type="signal peptide" evidence="2">
    <location>
        <begin position="1"/>
        <end position="38"/>
    </location>
</feature>
<dbReference type="Proteomes" id="UP001595829">
    <property type="component" value="Unassembled WGS sequence"/>
</dbReference>
<keyword evidence="2" id="KW-0732">Signal</keyword>
<feature type="compositionally biased region" description="Polar residues" evidence="1">
    <location>
        <begin position="51"/>
        <end position="67"/>
    </location>
</feature>
<gene>
    <name evidence="4" type="ORF">ACFPM3_06000</name>
</gene>
<keyword evidence="5" id="KW-1185">Reference proteome</keyword>
<dbReference type="Pfam" id="PF14016">
    <property type="entry name" value="DUF4232"/>
    <property type="match status" value="1"/>
</dbReference>
<sequence length="236" mass="23816">MSTPACRNHKSAKGWKSYATGAAVVAALLASTACQPTAADGSDDPKASDRPSATGSAKPSGTASAQPGGSSGNTGGTGGTGGSGDKDTIAACTQDALAVSAVKEPADSKEARHLLITVQNAGDKKCNLYHYPHVRLGANARTTVPVIQDSDPDPGAPVTIAPGEEAHAALLASGGARDEYEAKSITLRLHGRKLGSTASEPIDVPMPVDTLYADDGQLVTYWTTASGAALDFITSK</sequence>
<evidence type="ECO:0000313" key="5">
    <source>
        <dbReference type="Proteomes" id="UP001595829"/>
    </source>
</evidence>
<feature type="region of interest" description="Disordered" evidence="1">
    <location>
        <begin position="35"/>
        <end position="87"/>
    </location>
</feature>
<protein>
    <submittedName>
        <fullName evidence="4">DUF4232 domain-containing protein</fullName>
    </submittedName>
</protein>